<dbReference type="OrthoDB" id="2194529at2759"/>
<name>C4VC42_VAIC1</name>
<protein>
    <submittedName>
        <fullName evidence="1">Uncharacterized protein</fullName>
    </submittedName>
</protein>
<evidence type="ECO:0000313" key="1">
    <source>
        <dbReference type="EMBL" id="EEQ81210.1"/>
    </source>
</evidence>
<proteinExistence type="predicted"/>
<dbReference type="EMBL" id="ACOL01001967">
    <property type="protein sequence ID" value="EEQ81210.1"/>
    <property type="molecule type" value="Genomic_DNA"/>
</dbReference>
<reference evidence="1 2" key="1">
    <citation type="journal article" date="2009" name="PLoS Pathog.">
        <title>Genomic analyses of the microsporidian Nosema ceranae, an emergent pathogen of honey bees.</title>
        <authorList>
            <person name="Cornman R.S."/>
            <person name="Chen Y.P."/>
            <person name="Schatz M.C."/>
            <person name="Street C."/>
            <person name="Zhao Y."/>
            <person name="Desany B."/>
            <person name="Egholm M."/>
            <person name="Hutchison S."/>
            <person name="Pettis J.S."/>
            <person name="Lipkin W.I."/>
            <person name="Evans J.D."/>
        </authorList>
    </citation>
    <scope>NUCLEOTIDE SEQUENCE [LARGE SCALE GENOMIC DNA]</scope>
    <source>
        <strain evidence="1 2">BRL01</strain>
    </source>
</reference>
<gene>
    <name evidence="1" type="ORF">NCER_102502</name>
</gene>
<dbReference type="InParanoid" id="C4VC42"/>
<dbReference type="Proteomes" id="UP000009082">
    <property type="component" value="Unassembled WGS sequence"/>
</dbReference>
<dbReference type="HOGENOM" id="CLU_044348_10_3_1"/>
<evidence type="ECO:0000313" key="2">
    <source>
        <dbReference type="Proteomes" id="UP000009082"/>
    </source>
</evidence>
<organism evidence="1 2">
    <name type="scientific">Vairimorpha ceranae (strain BRL01)</name>
    <name type="common">Microsporidian parasite</name>
    <name type="synonym">Nosema ceranae</name>
    <dbReference type="NCBI Taxonomy" id="578460"/>
    <lineage>
        <taxon>Eukaryota</taxon>
        <taxon>Fungi</taxon>
        <taxon>Fungi incertae sedis</taxon>
        <taxon>Microsporidia</taxon>
        <taxon>Nosematidae</taxon>
        <taxon>Vairimorpha</taxon>
    </lineage>
</organism>
<dbReference type="VEuPathDB" id="MicrosporidiaDB:NCER_102502"/>
<comment type="caution">
    <text evidence="1">The sequence shown here is derived from an EMBL/GenBank/DDBJ whole genome shotgun (WGS) entry which is preliminary data.</text>
</comment>
<dbReference type="KEGG" id="nce:NCER_102502"/>
<accession>C4VC42</accession>
<dbReference type="AlphaFoldDB" id="C4VC42"/>
<sequence length="99" mass="10960">MVKIGGEGIGVQFDETAICNGELIHSPSSTLHDKPNVQWLVEGVEKGSCRNFALKLILNRKVPTILDMFDDMLYPDLSLLLMVIHLTPGPLLNLDLSMK</sequence>